<evidence type="ECO:0000313" key="4">
    <source>
        <dbReference type="EMBL" id="MCZ0862320.1"/>
    </source>
</evidence>
<evidence type="ECO:0000256" key="1">
    <source>
        <dbReference type="SAM" id="MobiDB-lite"/>
    </source>
</evidence>
<feature type="domain" description="HVO-0163 N-terminal HTH" evidence="3">
    <location>
        <begin position="124"/>
        <end position="190"/>
    </location>
</feature>
<dbReference type="Pfam" id="PF13412">
    <property type="entry name" value="HTH_24"/>
    <property type="match status" value="1"/>
</dbReference>
<keyword evidence="2" id="KW-1133">Transmembrane helix</keyword>
<keyword evidence="2" id="KW-0812">Transmembrane</keyword>
<evidence type="ECO:0000313" key="5">
    <source>
        <dbReference type="Proteomes" id="UP001141336"/>
    </source>
</evidence>
<organism evidence="4 5">
    <name type="scientific">Methanocorpusculum vombati</name>
    <dbReference type="NCBI Taxonomy" id="3002864"/>
    <lineage>
        <taxon>Archaea</taxon>
        <taxon>Methanobacteriati</taxon>
        <taxon>Methanobacteriota</taxon>
        <taxon>Stenosarchaea group</taxon>
        <taxon>Methanomicrobia</taxon>
        <taxon>Methanomicrobiales</taxon>
        <taxon>Methanocorpusculaceae</taxon>
        <taxon>Methanocorpusculum</taxon>
    </lineage>
</organism>
<protein>
    <submittedName>
        <fullName evidence="4">Winged helix-turn-helix transcriptional regulator</fullName>
    </submittedName>
</protein>
<gene>
    <name evidence="4" type="ORF">O0S09_03500</name>
</gene>
<sequence length="290" mass="32394">MTRHTPMQNHIGRYLLTGLLLSALLIGIVSADSSPQISISGVQVRDIAEDIIPIDDGKEILDVKGADALPFWRQILISRLSASSENTPLHDLVLIAAPFLFILLGCFYAARIYSEKQHIESSAARKIFAYIQENPGCSQKQLVAGLPLSRGSVCYHLHKLKTAGKLIQISRNGSTLYYPAGAAAGDQFEQTMFQLLTRKKSGKFLQVLYDHPYANRTELAGFLELSPETLRWYLRRYAREGIVSVEMVETECHYSFTPKARQVYEYLRAQNSRSPDISGQPDGSPCSDVR</sequence>
<dbReference type="EMBL" id="JAPTGC010000004">
    <property type="protein sequence ID" value="MCZ0862320.1"/>
    <property type="molecule type" value="Genomic_DNA"/>
</dbReference>
<keyword evidence="5" id="KW-1185">Reference proteome</keyword>
<keyword evidence="2" id="KW-0472">Membrane</keyword>
<dbReference type="Proteomes" id="UP001141336">
    <property type="component" value="Unassembled WGS sequence"/>
</dbReference>
<dbReference type="Gene3D" id="1.10.10.10">
    <property type="entry name" value="Winged helix-like DNA-binding domain superfamily/Winged helix DNA-binding domain"/>
    <property type="match status" value="2"/>
</dbReference>
<reference evidence="4" key="1">
    <citation type="submission" date="2022-12" db="EMBL/GenBank/DDBJ databases">
        <title>Isolation and characterisation of novel Methanocorpusculum spp. from native Australian herbivores indicates the genus is ancestrally host-associated.</title>
        <authorList>
            <person name="Volmer J.G."/>
            <person name="Soo R.M."/>
            <person name="Evans P.N."/>
            <person name="Hoedt E.C."/>
            <person name="Astorga Alsina A.L."/>
            <person name="Woodcroft B.J."/>
            <person name="Tyson G.W."/>
            <person name="Hugenholtz P."/>
            <person name="Morrison M."/>
        </authorList>
    </citation>
    <scope>NUCLEOTIDE SEQUENCE</scope>
    <source>
        <strain evidence="4">CW153</strain>
    </source>
</reference>
<name>A0ABT4IMI3_9EURY</name>
<dbReference type="PANTHER" id="PTHR36216:SF1">
    <property type="entry name" value="HTH ARSR-TYPE DOMAIN-CONTAINING PROTEIN"/>
    <property type="match status" value="1"/>
</dbReference>
<dbReference type="InterPro" id="IPR056504">
    <property type="entry name" value="HTH_HVO_0163_N"/>
</dbReference>
<evidence type="ECO:0000259" key="3">
    <source>
        <dbReference type="Pfam" id="PF24266"/>
    </source>
</evidence>
<feature type="transmembrane region" description="Helical" evidence="2">
    <location>
        <begin position="92"/>
        <end position="110"/>
    </location>
</feature>
<feature type="region of interest" description="Disordered" evidence="1">
    <location>
        <begin position="271"/>
        <end position="290"/>
    </location>
</feature>
<dbReference type="InterPro" id="IPR036388">
    <property type="entry name" value="WH-like_DNA-bd_sf"/>
</dbReference>
<comment type="caution">
    <text evidence="4">The sequence shown here is derived from an EMBL/GenBank/DDBJ whole genome shotgun (WGS) entry which is preliminary data.</text>
</comment>
<accession>A0ABT4IMI3</accession>
<evidence type="ECO:0000256" key="2">
    <source>
        <dbReference type="SAM" id="Phobius"/>
    </source>
</evidence>
<dbReference type="RefSeq" id="WP_268922555.1">
    <property type="nucleotide sequence ID" value="NZ_JAPTGC010000004.1"/>
</dbReference>
<dbReference type="SUPFAM" id="SSF46785">
    <property type="entry name" value="Winged helix' DNA-binding domain"/>
    <property type="match status" value="2"/>
</dbReference>
<dbReference type="PANTHER" id="PTHR36216">
    <property type="entry name" value="TRANSCRIPTIONAL REGULATOR, TRMB"/>
    <property type="match status" value="1"/>
</dbReference>
<dbReference type="InterPro" id="IPR036390">
    <property type="entry name" value="WH_DNA-bd_sf"/>
</dbReference>
<proteinExistence type="predicted"/>
<dbReference type="Pfam" id="PF24266">
    <property type="entry name" value="HTH_HVO_0163_N"/>
    <property type="match status" value="1"/>
</dbReference>